<feature type="active site" evidence="5">
    <location>
        <position position="18"/>
    </location>
</feature>
<dbReference type="Proteomes" id="UP000191154">
    <property type="component" value="Unassembled WGS sequence"/>
</dbReference>
<dbReference type="Pfam" id="PF00708">
    <property type="entry name" value="Acylphosphatase"/>
    <property type="match status" value="1"/>
</dbReference>
<dbReference type="PROSITE" id="PS00150">
    <property type="entry name" value="ACYLPHOSPHATASE_1"/>
    <property type="match status" value="1"/>
</dbReference>
<dbReference type="GO" id="GO:0003998">
    <property type="term" value="F:acylphosphatase activity"/>
    <property type="evidence" value="ECO:0007669"/>
    <property type="project" value="UniProtKB-EC"/>
</dbReference>
<accession>A0A1S8MRD0</accession>
<dbReference type="InterPro" id="IPR017968">
    <property type="entry name" value="Acylphosphatase_CS"/>
</dbReference>
<dbReference type="EC" id="3.6.1.7" evidence="2 5"/>
<dbReference type="STRING" id="169679.CSACC_11280"/>
<evidence type="ECO:0000256" key="4">
    <source>
        <dbReference type="ARBA" id="ARBA00047645"/>
    </source>
</evidence>
<dbReference type="PROSITE" id="PS51160">
    <property type="entry name" value="ACYLPHOSPHATASE_3"/>
    <property type="match status" value="1"/>
</dbReference>
<evidence type="ECO:0000256" key="2">
    <source>
        <dbReference type="ARBA" id="ARBA00012150"/>
    </source>
</evidence>
<gene>
    <name evidence="9" type="primary">acyP</name>
    <name evidence="9" type="ORF">CLOSAC_41580</name>
</gene>
<evidence type="ECO:0000256" key="5">
    <source>
        <dbReference type="PROSITE-ProRule" id="PRU00520"/>
    </source>
</evidence>
<sequence>MIRHSLIVDGRVQGVGFRFFSQMAAYDLNLTGWVKNLYDGRVEIEVQGTEENVDKFIARIKKGSGFSKVTNIILNSIPLILNEKKYLIKY</sequence>
<dbReference type="PANTHER" id="PTHR47268">
    <property type="entry name" value="ACYLPHOSPHATASE"/>
    <property type="match status" value="1"/>
</dbReference>
<proteinExistence type="inferred from homology"/>
<comment type="catalytic activity">
    <reaction evidence="4 5 6">
        <text>an acyl phosphate + H2O = a carboxylate + phosphate + H(+)</text>
        <dbReference type="Rhea" id="RHEA:14965"/>
        <dbReference type="ChEBI" id="CHEBI:15377"/>
        <dbReference type="ChEBI" id="CHEBI:15378"/>
        <dbReference type="ChEBI" id="CHEBI:29067"/>
        <dbReference type="ChEBI" id="CHEBI:43474"/>
        <dbReference type="ChEBI" id="CHEBI:59918"/>
        <dbReference type="EC" id="3.6.1.7"/>
    </reaction>
</comment>
<evidence type="ECO:0000256" key="3">
    <source>
        <dbReference type="ARBA" id="ARBA00015991"/>
    </source>
</evidence>
<dbReference type="InterPro" id="IPR036046">
    <property type="entry name" value="Acylphosphatase-like_dom_sf"/>
</dbReference>
<name>A0A1S8MRD0_CLOSA</name>
<dbReference type="PANTHER" id="PTHR47268:SF4">
    <property type="entry name" value="ACYLPHOSPHATASE"/>
    <property type="match status" value="1"/>
</dbReference>
<dbReference type="InterPro" id="IPR020456">
    <property type="entry name" value="Acylphosphatase"/>
</dbReference>
<dbReference type="RefSeq" id="WP_077867146.1">
    <property type="nucleotide sequence ID" value="NZ_LZYZ01000009.1"/>
</dbReference>
<dbReference type="AlphaFoldDB" id="A0A1S8MRD0"/>
<evidence type="ECO:0000256" key="7">
    <source>
        <dbReference type="RuleBase" id="RU004168"/>
    </source>
</evidence>
<evidence type="ECO:0000313" key="10">
    <source>
        <dbReference type="Proteomes" id="UP000191154"/>
    </source>
</evidence>
<comment type="similarity">
    <text evidence="1 7">Belongs to the acylphosphatase family.</text>
</comment>
<dbReference type="InterPro" id="IPR001792">
    <property type="entry name" value="Acylphosphatase-like_dom"/>
</dbReference>
<feature type="active site" evidence="5">
    <location>
        <position position="36"/>
    </location>
</feature>
<comment type="caution">
    <text evidence="9">The sequence shown here is derived from an EMBL/GenBank/DDBJ whole genome shotgun (WGS) entry which is preliminary data.</text>
</comment>
<keyword evidence="5 6" id="KW-0378">Hydrolase</keyword>
<dbReference type="PROSITE" id="PS00151">
    <property type="entry name" value="ACYLPHOSPHATASE_2"/>
    <property type="match status" value="1"/>
</dbReference>
<dbReference type="EMBL" id="LZYZ01000009">
    <property type="protein sequence ID" value="OOM06730.1"/>
    <property type="molecule type" value="Genomic_DNA"/>
</dbReference>
<evidence type="ECO:0000256" key="6">
    <source>
        <dbReference type="RuleBase" id="RU000553"/>
    </source>
</evidence>
<organism evidence="9 10">
    <name type="scientific">Clostridium saccharobutylicum</name>
    <dbReference type="NCBI Taxonomy" id="169679"/>
    <lineage>
        <taxon>Bacteria</taxon>
        <taxon>Bacillati</taxon>
        <taxon>Bacillota</taxon>
        <taxon>Clostridia</taxon>
        <taxon>Eubacteriales</taxon>
        <taxon>Clostridiaceae</taxon>
        <taxon>Clostridium</taxon>
    </lineage>
</organism>
<dbReference type="SUPFAM" id="SSF54975">
    <property type="entry name" value="Acylphosphatase/BLUF domain-like"/>
    <property type="match status" value="1"/>
</dbReference>
<reference evidence="9 10" key="1">
    <citation type="submission" date="2016-05" db="EMBL/GenBank/DDBJ databases">
        <title>Microbial solvent formation.</title>
        <authorList>
            <person name="Poehlein A."/>
            <person name="Montoya Solano J.D."/>
            <person name="Flitsch S."/>
            <person name="Krabben P."/>
            <person name="Duerre P."/>
            <person name="Daniel R."/>
        </authorList>
    </citation>
    <scope>NUCLEOTIDE SEQUENCE [LARGE SCALE GENOMIC DNA]</scope>
    <source>
        <strain evidence="9 10">L1-8</strain>
    </source>
</reference>
<protein>
    <recommendedName>
        <fullName evidence="3 5">Acylphosphatase</fullName>
        <ecNumber evidence="2 5">3.6.1.7</ecNumber>
    </recommendedName>
</protein>
<evidence type="ECO:0000259" key="8">
    <source>
        <dbReference type="PROSITE" id="PS51160"/>
    </source>
</evidence>
<evidence type="ECO:0000256" key="1">
    <source>
        <dbReference type="ARBA" id="ARBA00005614"/>
    </source>
</evidence>
<evidence type="ECO:0000313" key="9">
    <source>
        <dbReference type="EMBL" id="OOM06730.1"/>
    </source>
</evidence>
<feature type="domain" description="Acylphosphatase-like" evidence="8">
    <location>
        <begin position="3"/>
        <end position="90"/>
    </location>
</feature>
<dbReference type="Gene3D" id="3.30.70.100">
    <property type="match status" value="1"/>
</dbReference>